<evidence type="ECO:0000313" key="5">
    <source>
        <dbReference type="EMBL" id="ODA35918.1"/>
    </source>
</evidence>
<name>A0A1C3ERV2_9GAMM</name>
<dbReference type="Proteomes" id="UP000094936">
    <property type="component" value="Unassembled WGS sequence"/>
</dbReference>
<dbReference type="EMBL" id="LYBM01000002">
    <property type="protein sequence ID" value="ODA35918.1"/>
    <property type="molecule type" value="Genomic_DNA"/>
</dbReference>
<feature type="domain" description="HTH tetR-type" evidence="4">
    <location>
        <begin position="24"/>
        <end position="84"/>
    </location>
</feature>
<evidence type="ECO:0000313" key="6">
    <source>
        <dbReference type="Proteomes" id="UP000094936"/>
    </source>
</evidence>
<keyword evidence="6" id="KW-1185">Reference proteome</keyword>
<sequence>MSNNESIVKDSRNYAGVSAQQRAQERKDKLMSAALEIVGTQGFKNATVRTICKESGLTQRYYYEAFENAEDMLIQLYNHELKRLYSHIQTVINNEKKTEEKLRAGLRAYLETLYNDPRIARVILSEVLGVSEKVDLAYQTHTNRFVTFLTVLYKQLVFDSVKKNLNLPYEMFARGSVGAVVFIARNWVMTGYEEDLDKLVDDISFLPTKVIKHSGKLRFFL</sequence>
<dbReference type="InterPro" id="IPR001647">
    <property type="entry name" value="HTH_TetR"/>
</dbReference>
<organism evidence="5 6">
    <name type="scientific">Veronia pacifica</name>
    <dbReference type="NCBI Taxonomy" id="1080227"/>
    <lineage>
        <taxon>Bacteria</taxon>
        <taxon>Pseudomonadati</taxon>
        <taxon>Pseudomonadota</taxon>
        <taxon>Gammaproteobacteria</taxon>
        <taxon>Vibrionales</taxon>
        <taxon>Vibrionaceae</taxon>
        <taxon>Veronia</taxon>
    </lineage>
</organism>
<dbReference type="InterPro" id="IPR009057">
    <property type="entry name" value="Homeodomain-like_sf"/>
</dbReference>
<evidence type="ECO:0000256" key="1">
    <source>
        <dbReference type="ARBA" id="ARBA00023125"/>
    </source>
</evidence>
<evidence type="ECO:0000259" key="4">
    <source>
        <dbReference type="PROSITE" id="PS50977"/>
    </source>
</evidence>
<gene>
    <name evidence="5" type="ORF">A8L45_02475</name>
</gene>
<dbReference type="InterPro" id="IPR036271">
    <property type="entry name" value="Tet_transcr_reg_TetR-rel_C_sf"/>
</dbReference>
<proteinExistence type="predicted"/>
<dbReference type="InterPro" id="IPR050624">
    <property type="entry name" value="HTH-type_Tx_Regulator"/>
</dbReference>
<dbReference type="Gene3D" id="1.10.357.10">
    <property type="entry name" value="Tetracycline Repressor, domain 2"/>
    <property type="match status" value="1"/>
</dbReference>
<comment type="caution">
    <text evidence="5">The sequence shown here is derived from an EMBL/GenBank/DDBJ whole genome shotgun (WGS) entry which is preliminary data.</text>
</comment>
<dbReference type="OrthoDB" id="9790413at2"/>
<feature type="DNA-binding region" description="H-T-H motif" evidence="2">
    <location>
        <begin position="47"/>
        <end position="66"/>
    </location>
</feature>
<dbReference type="SUPFAM" id="SSF46689">
    <property type="entry name" value="Homeodomain-like"/>
    <property type="match status" value="1"/>
</dbReference>
<keyword evidence="1 2" id="KW-0238">DNA-binding</keyword>
<evidence type="ECO:0000256" key="3">
    <source>
        <dbReference type="SAM" id="MobiDB-lite"/>
    </source>
</evidence>
<dbReference type="PROSITE" id="PS50977">
    <property type="entry name" value="HTH_TETR_2"/>
    <property type="match status" value="1"/>
</dbReference>
<reference evidence="5 6" key="1">
    <citation type="submission" date="2016-05" db="EMBL/GenBank/DDBJ databases">
        <title>Genomic Taxonomy of the Vibrionaceae.</title>
        <authorList>
            <person name="Gomez-Gil B."/>
            <person name="Enciso-Ibarra J."/>
        </authorList>
    </citation>
    <scope>NUCLEOTIDE SEQUENCE [LARGE SCALE GENOMIC DNA]</scope>
    <source>
        <strain evidence="5 6">CAIM 1920</strain>
    </source>
</reference>
<dbReference type="STRING" id="1080227.A8L45_02475"/>
<dbReference type="PANTHER" id="PTHR43479">
    <property type="entry name" value="ACREF/ENVCD OPERON REPRESSOR-RELATED"/>
    <property type="match status" value="1"/>
</dbReference>
<evidence type="ECO:0000256" key="2">
    <source>
        <dbReference type="PROSITE-ProRule" id="PRU00335"/>
    </source>
</evidence>
<feature type="region of interest" description="Disordered" evidence="3">
    <location>
        <begin position="1"/>
        <end position="21"/>
    </location>
</feature>
<dbReference type="PANTHER" id="PTHR43479:SF11">
    <property type="entry name" value="ACREF_ENVCD OPERON REPRESSOR-RELATED"/>
    <property type="match status" value="1"/>
</dbReference>
<protein>
    <recommendedName>
        <fullName evidence="4">HTH tetR-type domain-containing protein</fullName>
    </recommendedName>
</protein>
<dbReference type="Gene3D" id="1.10.10.60">
    <property type="entry name" value="Homeodomain-like"/>
    <property type="match status" value="1"/>
</dbReference>
<accession>A0A1C3ERV2</accession>
<dbReference type="SUPFAM" id="SSF48498">
    <property type="entry name" value="Tetracyclin repressor-like, C-terminal domain"/>
    <property type="match status" value="1"/>
</dbReference>
<dbReference type="RefSeq" id="WP_068898862.1">
    <property type="nucleotide sequence ID" value="NZ_JBHUIF010000032.1"/>
</dbReference>
<dbReference type="AlphaFoldDB" id="A0A1C3ERV2"/>
<dbReference type="GO" id="GO:0003677">
    <property type="term" value="F:DNA binding"/>
    <property type="evidence" value="ECO:0007669"/>
    <property type="project" value="UniProtKB-UniRule"/>
</dbReference>